<dbReference type="EMBL" id="CP022163">
    <property type="protein sequence ID" value="ATB32417.1"/>
    <property type="molecule type" value="Genomic_DNA"/>
</dbReference>
<dbReference type="KEGG" id="mbd:MEBOL_005895"/>
<dbReference type="InterPro" id="IPR003439">
    <property type="entry name" value="ABC_transporter-like_ATP-bd"/>
</dbReference>
<dbReference type="SUPFAM" id="SSF52540">
    <property type="entry name" value="P-loop containing nucleoside triphosphate hydrolases"/>
    <property type="match status" value="1"/>
</dbReference>
<dbReference type="GO" id="GO:0005524">
    <property type="term" value="F:ATP binding"/>
    <property type="evidence" value="ECO:0007669"/>
    <property type="project" value="UniProtKB-KW"/>
</dbReference>
<accession>A0A250IMM1</accession>
<dbReference type="Pfam" id="PF00005">
    <property type="entry name" value="ABC_tran"/>
    <property type="match status" value="1"/>
</dbReference>
<keyword evidence="3" id="KW-0547">Nucleotide-binding</keyword>
<sequence>MPPMIEVRQLTKRYRERVAVERLDFSVAEGEILGFLGPNGAGKSTTMRILTGVLPPSEGSARVAGFDVFEQPLEVKRRIGYLPETPPLYPEMTVVGYLRFVARLKQLPGRGLNAEVERVGGLTGLGDVMGRVIQNLSKGYQQRVGIAQALLGSPPVLILDEPTEGLDPTQRADIRGLIKGLAGKHTVILSTHILPEVMMTCEKVLILHQGHVVAHDTPGKLVRAHGGKAENVSLEQIFIKLTAA</sequence>
<keyword evidence="2" id="KW-0813">Transport</keyword>
<evidence type="ECO:0000256" key="3">
    <source>
        <dbReference type="ARBA" id="ARBA00022741"/>
    </source>
</evidence>
<keyword evidence="7" id="KW-1185">Reference proteome</keyword>
<dbReference type="SMART" id="SM00382">
    <property type="entry name" value="AAA"/>
    <property type="match status" value="1"/>
</dbReference>
<keyword evidence="4" id="KW-0067">ATP-binding</keyword>
<dbReference type="Gene3D" id="3.40.50.300">
    <property type="entry name" value="P-loop containing nucleotide triphosphate hydrolases"/>
    <property type="match status" value="1"/>
</dbReference>
<dbReference type="InterPro" id="IPR003593">
    <property type="entry name" value="AAA+_ATPase"/>
</dbReference>
<reference evidence="6 7" key="1">
    <citation type="submission" date="2017-06" db="EMBL/GenBank/DDBJ databases">
        <authorList>
            <person name="Kim H.J."/>
            <person name="Triplett B.A."/>
        </authorList>
    </citation>
    <scope>NUCLEOTIDE SEQUENCE [LARGE SCALE GENOMIC DNA]</scope>
    <source>
        <strain evidence="6 7">DSM 14713</strain>
    </source>
</reference>
<evidence type="ECO:0000256" key="2">
    <source>
        <dbReference type="ARBA" id="ARBA00022448"/>
    </source>
</evidence>
<evidence type="ECO:0000313" key="7">
    <source>
        <dbReference type="Proteomes" id="UP000217289"/>
    </source>
</evidence>
<proteinExistence type="inferred from homology"/>
<feature type="domain" description="ABC transporter" evidence="5">
    <location>
        <begin position="5"/>
        <end position="234"/>
    </location>
</feature>
<comment type="similarity">
    <text evidence="1">Belongs to the ABC transporter superfamily.</text>
</comment>
<dbReference type="InterPro" id="IPR027417">
    <property type="entry name" value="P-loop_NTPase"/>
</dbReference>
<dbReference type="PROSITE" id="PS50893">
    <property type="entry name" value="ABC_TRANSPORTER_2"/>
    <property type="match status" value="1"/>
</dbReference>
<evidence type="ECO:0000313" key="6">
    <source>
        <dbReference type="EMBL" id="ATB32417.1"/>
    </source>
</evidence>
<dbReference type="GO" id="GO:0016887">
    <property type="term" value="F:ATP hydrolysis activity"/>
    <property type="evidence" value="ECO:0007669"/>
    <property type="project" value="InterPro"/>
</dbReference>
<protein>
    <submittedName>
        <fullName evidence="6">Multidrug ABC transporter ATPase</fullName>
    </submittedName>
</protein>
<dbReference type="PANTHER" id="PTHR43335">
    <property type="entry name" value="ABC TRANSPORTER, ATP-BINDING PROTEIN"/>
    <property type="match status" value="1"/>
</dbReference>
<evidence type="ECO:0000256" key="4">
    <source>
        <dbReference type="ARBA" id="ARBA00022840"/>
    </source>
</evidence>
<dbReference type="AlphaFoldDB" id="A0A250IMM1"/>
<dbReference type="Proteomes" id="UP000217289">
    <property type="component" value="Chromosome"/>
</dbReference>
<gene>
    <name evidence="6" type="ORF">MEBOL_005895</name>
</gene>
<dbReference type="PANTHER" id="PTHR43335:SF4">
    <property type="entry name" value="ABC TRANSPORTER, ATP-BINDING PROTEIN"/>
    <property type="match status" value="1"/>
</dbReference>
<evidence type="ECO:0000259" key="5">
    <source>
        <dbReference type="PROSITE" id="PS50893"/>
    </source>
</evidence>
<organism evidence="6 7">
    <name type="scientific">Melittangium boletus DSM 14713</name>
    <dbReference type="NCBI Taxonomy" id="1294270"/>
    <lineage>
        <taxon>Bacteria</taxon>
        <taxon>Pseudomonadati</taxon>
        <taxon>Myxococcota</taxon>
        <taxon>Myxococcia</taxon>
        <taxon>Myxococcales</taxon>
        <taxon>Cystobacterineae</taxon>
        <taxon>Archangiaceae</taxon>
        <taxon>Melittangium</taxon>
    </lineage>
</organism>
<name>A0A250IMM1_9BACT</name>
<dbReference type="CDD" id="cd03230">
    <property type="entry name" value="ABC_DR_subfamily_A"/>
    <property type="match status" value="1"/>
</dbReference>
<evidence type="ECO:0000256" key="1">
    <source>
        <dbReference type="ARBA" id="ARBA00005417"/>
    </source>
</evidence>